<protein>
    <submittedName>
        <fullName evidence="2">Uncharacterized protein</fullName>
    </submittedName>
</protein>
<organism evidence="2 3">
    <name type="scientific">Prorocentrum cordatum</name>
    <dbReference type="NCBI Taxonomy" id="2364126"/>
    <lineage>
        <taxon>Eukaryota</taxon>
        <taxon>Sar</taxon>
        <taxon>Alveolata</taxon>
        <taxon>Dinophyceae</taxon>
        <taxon>Prorocentrales</taxon>
        <taxon>Prorocentraceae</taxon>
        <taxon>Prorocentrum</taxon>
    </lineage>
</organism>
<feature type="non-terminal residue" evidence="2">
    <location>
        <position position="1"/>
    </location>
</feature>
<reference evidence="2" key="1">
    <citation type="submission" date="2023-10" db="EMBL/GenBank/DDBJ databases">
        <authorList>
            <person name="Chen Y."/>
            <person name="Shah S."/>
            <person name="Dougan E. K."/>
            <person name="Thang M."/>
            <person name="Chan C."/>
        </authorList>
    </citation>
    <scope>NUCLEOTIDE SEQUENCE [LARGE SCALE GENOMIC DNA]</scope>
</reference>
<gene>
    <name evidence="2" type="ORF">PCOR1329_LOCUS58856</name>
</gene>
<accession>A0ABN9VKD3</accession>
<comment type="caution">
    <text evidence="2">The sequence shown here is derived from an EMBL/GenBank/DDBJ whole genome shotgun (WGS) entry which is preliminary data.</text>
</comment>
<dbReference type="EMBL" id="CAUYUJ010017315">
    <property type="protein sequence ID" value="CAK0873745.1"/>
    <property type="molecule type" value="Genomic_DNA"/>
</dbReference>
<sequence length="244" mass="26053">YDDHYHALPAGVPCSQVDHLDTITELELCTRYALQEHGQASPDEQDLGAQGCWYFERTQRVIFSQSGVSDASFTDYRSICLGVYHIYPEAYTVAPQGTTCADISLTTLSDGKICRSYANALGLNFSVSDQMGLYGCMYLGPVMQVVFSSSAVSGQHPEFSDYRSVCEGSTTTTTGTTLSSSSSTTLSTYVAPTAEQIATKAAGTWQTAVIVLIVLGGIGFLVMMIGCMVPMRTHSLGGSPPSAV</sequence>
<feature type="transmembrane region" description="Helical" evidence="1">
    <location>
        <begin position="205"/>
        <end position="229"/>
    </location>
</feature>
<dbReference type="Proteomes" id="UP001189429">
    <property type="component" value="Unassembled WGS sequence"/>
</dbReference>
<keyword evidence="1" id="KW-0812">Transmembrane</keyword>
<keyword evidence="3" id="KW-1185">Reference proteome</keyword>
<evidence type="ECO:0000313" key="2">
    <source>
        <dbReference type="EMBL" id="CAK0873745.1"/>
    </source>
</evidence>
<evidence type="ECO:0000256" key="1">
    <source>
        <dbReference type="SAM" id="Phobius"/>
    </source>
</evidence>
<proteinExistence type="predicted"/>
<name>A0ABN9VKD3_9DINO</name>
<keyword evidence="1" id="KW-1133">Transmembrane helix</keyword>
<evidence type="ECO:0000313" key="3">
    <source>
        <dbReference type="Proteomes" id="UP001189429"/>
    </source>
</evidence>
<keyword evidence="1" id="KW-0472">Membrane</keyword>